<evidence type="ECO:0000256" key="1">
    <source>
        <dbReference type="SAM" id="MobiDB-lite"/>
    </source>
</evidence>
<dbReference type="Proteomes" id="UP001595583">
    <property type="component" value="Unassembled WGS sequence"/>
</dbReference>
<protein>
    <submittedName>
        <fullName evidence="2">Uncharacterized protein</fullName>
    </submittedName>
</protein>
<evidence type="ECO:0000313" key="3">
    <source>
        <dbReference type="Proteomes" id="UP001595583"/>
    </source>
</evidence>
<evidence type="ECO:0000313" key="2">
    <source>
        <dbReference type="EMBL" id="MFC3209242.1"/>
    </source>
</evidence>
<gene>
    <name evidence="2" type="ORF">ACFOHJ_23760</name>
</gene>
<sequence length="147" mass="15152">MQSKMPGFVAGDAATRKATGRASGATKPIVALAMLAALAACQGTSKSSFDNPMFSDETRALEKQLNAEAAAVGTAQAVMSMPAAWDPTGAASLVTTPAGLAMREAQRKRADAMMDAQLAKDQAAFYRKYGLNPDGSPTGRKGPLSVD</sequence>
<feature type="region of interest" description="Disordered" evidence="1">
    <location>
        <begin position="1"/>
        <end position="21"/>
    </location>
</feature>
<reference evidence="3" key="1">
    <citation type="journal article" date="2019" name="Int. J. Syst. Evol. Microbiol.">
        <title>The Global Catalogue of Microorganisms (GCM) 10K type strain sequencing project: providing services to taxonomists for standard genome sequencing and annotation.</title>
        <authorList>
            <consortium name="The Broad Institute Genomics Platform"/>
            <consortium name="The Broad Institute Genome Sequencing Center for Infectious Disease"/>
            <person name="Wu L."/>
            <person name="Ma J."/>
        </authorList>
    </citation>
    <scope>NUCLEOTIDE SEQUENCE [LARGE SCALE GENOMIC DNA]</scope>
    <source>
        <strain evidence="3">KCTC 52165</strain>
    </source>
</reference>
<keyword evidence="3" id="KW-1185">Reference proteome</keyword>
<proteinExistence type="predicted"/>
<comment type="caution">
    <text evidence="2">The sequence shown here is derived from an EMBL/GenBank/DDBJ whole genome shotgun (WGS) entry which is preliminary data.</text>
</comment>
<dbReference type="RefSeq" id="WP_378225462.1">
    <property type="nucleotide sequence ID" value="NZ_JBHRTK010000034.1"/>
</dbReference>
<dbReference type="EMBL" id="JBHRTK010000034">
    <property type="protein sequence ID" value="MFC3209242.1"/>
    <property type="molecule type" value="Genomic_DNA"/>
</dbReference>
<name>A0ABV7KHL2_9HYPH</name>
<organism evidence="2 3">
    <name type="scientific">Aquamicrobium soli</name>
    <dbReference type="NCBI Taxonomy" id="1811518"/>
    <lineage>
        <taxon>Bacteria</taxon>
        <taxon>Pseudomonadati</taxon>
        <taxon>Pseudomonadota</taxon>
        <taxon>Alphaproteobacteria</taxon>
        <taxon>Hyphomicrobiales</taxon>
        <taxon>Phyllobacteriaceae</taxon>
        <taxon>Aquamicrobium</taxon>
    </lineage>
</organism>
<accession>A0ABV7KHL2</accession>